<feature type="domain" description="Histidine kinase/HSP90-like ATPase" evidence="1">
    <location>
        <begin position="51"/>
        <end position="135"/>
    </location>
</feature>
<comment type="caution">
    <text evidence="2">The sequence shown here is derived from an EMBL/GenBank/DDBJ whole genome shotgun (WGS) entry which is preliminary data.</text>
</comment>
<dbReference type="EMBL" id="JBBNGS010000019">
    <property type="protein sequence ID" value="MEQ2638422.1"/>
    <property type="molecule type" value="Genomic_DNA"/>
</dbReference>
<organism evidence="2 3">
    <name type="scientific">Paratractidigestivibacter faecalis</name>
    <dbReference type="NCBI Taxonomy" id="2292441"/>
    <lineage>
        <taxon>Bacteria</taxon>
        <taxon>Bacillati</taxon>
        <taxon>Actinomycetota</taxon>
        <taxon>Coriobacteriia</taxon>
        <taxon>Coriobacteriales</taxon>
        <taxon>Atopobiaceae</taxon>
        <taxon>Paratractidigestivibacter</taxon>
    </lineage>
</organism>
<evidence type="ECO:0000313" key="3">
    <source>
        <dbReference type="Proteomes" id="UP001478817"/>
    </source>
</evidence>
<proteinExistence type="predicted"/>
<keyword evidence="3" id="KW-1185">Reference proteome</keyword>
<evidence type="ECO:0000313" key="2">
    <source>
        <dbReference type="EMBL" id="MEQ2638422.1"/>
    </source>
</evidence>
<keyword evidence="2" id="KW-0418">Kinase</keyword>
<evidence type="ECO:0000259" key="1">
    <source>
        <dbReference type="Pfam" id="PF02518"/>
    </source>
</evidence>
<dbReference type="Pfam" id="PF02518">
    <property type="entry name" value="HATPase_c"/>
    <property type="match status" value="1"/>
</dbReference>
<protein>
    <submittedName>
        <fullName evidence="2">Sensor histidine kinase</fullName>
    </submittedName>
</protein>
<reference evidence="2 3" key="1">
    <citation type="submission" date="2024-04" db="EMBL/GenBank/DDBJ databases">
        <title>Human intestinal bacterial collection.</title>
        <authorList>
            <person name="Pauvert C."/>
            <person name="Hitch T.C.A."/>
            <person name="Clavel T."/>
        </authorList>
    </citation>
    <scope>NUCLEOTIDE SEQUENCE [LARGE SCALE GENOMIC DNA]</scope>
    <source>
        <strain evidence="2 3">CLA-AA-H197</strain>
    </source>
</reference>
<accession>A0ABV1IHP5</accession>
<dbReference type="RefSeq" id="WP_349183120.1">
    <property type="nucleotide sequence ID" value="NZ_JBBNGS010000019.1"/>
</dbReference>
<name>A0ABV1IHP5_9ACTN</name>
<dbReference type="InterPro" id="IPR003594">
    <property type="entry name" value="HATPase_dom"/>
</dbReference>
<dbReference type="CDD" id="cd00075">
    <property type="entry name" value="HATPase"/>
    <property type="match status" value="1"/>
</dbReference>
<sequence length="360" mass="39748">MADGSDDLLGFVASMGGERALRVEENLGEGYVRLRVAEAERRQAKHDVRCVEDVVIEMLRNARDAGARHIYVATTREGDLRSLVMIDDGSGIPEDMQDRIFEARVTSKLESVHMDRWGVHGRGMALFSVRENAVSAAVASSGVGLGSSIKVVTDATQLSERRDQSTWPSVGVDEDGVQSCVRGPHNIIRTCCDFALEERGTCEVYLGSPAEIAATARMRAASSVDGADLLFIDSLSELPVLERLKVAADASELLGVCRSLGLEMSERTAHRIVAGQIKPLRSVLSRLTHKAEPAERREVDLRRDRRGLKISRDDAEEFSRIMERSFSYVAKRYYLSLSAEPKVKVSPHRITVTFDLDESD</sequence>
<dbReference type="InterPro" id="IPR036890">
    <property type="entry name" value="HATPase_C_sf"/>
</dbReference>
<dbReference type="Proteomes" id="UP001478817">
    <property type="component" value="Unassembled WGS sequence"/>
</dbReference>
<keyword evidence="2" id="KW-0808">Transferase</keyword>
<dbReference type="Gene3D" id="3.30.565.10">
    <property type="entry name" value="Histidine kinase-like ATPase, C-terminal domain"/>
    <property type="match status" value="1"/>
</dbReference>
<dbReference type="SUPFAM" id="SSF55874">
    <property type="entry name" value="ATPase domain of HSP90 chaperone/DNA topoisomerase II/histidine kinase"/>
    <property type="match status" value="1"/>
</dbReference>
<dbReference type="GO" id="GO:0016301">
    <property type="term" value="F:kinase activity"/>
    <property type="evidence" value="ECO:0007669"/>
    <property type="project" value="UniProtKB-KW"/>
</dbReference>
<gene>
    <name evidence="2" type="ORF">AAAT05_08740</name>
</gene>